<dbReference type="EMBL" id="BMNC01000003">
    <property type="protein sequence ID" value="GGM85767.1"/>
    <property type="molecule type" value="Genomic_DNA"/>
</dbReference>
<evidence type="ECO:0000259" key="2">
    <source>
        <dbReference type="Pfam" id="PF03068"/>
    </source>
</evidence>
<keyword evidence="1" id="KW-0732">Signal</keyword>
<dbReference type="Gene3D" id="3.75.10.10">
    <property type="entry name" value="L-arginine/glycine Amidinotransferase, Chain A"/>
    <property type="match status" value="1"/>
</dbReference>
<evidence type="ECO:0000313" key="4">
    <source>
        <dbReference type="Proteomes" id="UP000597656"/>
    </source>
</evidence>
<feature type="domain" description="Protein-arginine deiminase C-terminal" evidence="2">
    <location>
        <begin position="193"/>
        <end position="618"/>
    </location>
</feature>
<proteinExistence type="predicted"/>
<accession>A0ABQ2HNU5</accession>
<feature type="signal peptide" evidence="1">
    <location>
        <begin position="1"/>
        <end position="25"/>
    </location>
</feature>
<dbReference type="PANTHER" id="PTHR10837">
    <property type="entry name" value="PEPTIDYLARGININE DEIMINASE"/>
    <property type="match status" value="1"/>
</dbReference>
<dbReference type="Proteomes" id="UP000597656">
    <property type="component" value="Unassembled WGS sequence"/>
</dbReference>
<dbReference type="InterPro" id="IPR036556">
    <property type="entry name" value="PAD_central_sf"/>
</dbReference>
<protein>
    <recommendedName>
        <fullName evidence="2">Protein-arginine deiminase C-terminal domain-containing protein</fullName>
    </recommendedName>
</protein>
<dbReference type="Pfam" id="PF03068">
    <property type="entry name" value="PAD"/>
    <property type="match status" value="1"/>
</dbReference>
<gene>
    <name evidence="3" type="ORF">GCM10011609_22460</name>
</gene>
<dbReference type="InterPro" id="IPR013530">
    <property type="entry name" value="PAD_C"/>
</dbReference>
<dbReference type="InterPro" id="IPR004303">
    <property type="entry name" value="PAD"/>
</dbReference>
<comment type="caution">
    <text evidence="3">The sequence shown here is derived from an EMBL/GenBank/DDBJ whole genome shotgun (WGS) entry which is preliminary data.</text>
</comment>
<sequence>MKRFAAATGVAVLASAIFTGAPATAAPGATILADTNRNGTADWADQAGKGRWTPNRGAIFLPNLDDDARRCKVTEEDLKNSAVEVDERLAACNDAQDDVLNGPQDAQDFAPLRTMPRNTGQDGTVSLAAGEGRYARLWVERAGTWISLGESGTLTAAELRKGARLGLEGRDVIRDKAVWNGTVTVTLETRGGRDSVQLRVAPLILQNDLKAPSKVVTSKPALPELGAGYDEFVTGLRSAMKAANLTEDALRAIPEVDRWFQDIFEPTTASMPGPNGKPHVVRVLLRSANYFPGMEWEGQYYPPSLRAAGRVAFSALRGPDVGVVQQFTTQRGPAVDDSLNSTGNYESLPPHRGHPLGRPLYGSTAERMPDPTFTTLIGSQYAEPVVIDTSWLAVGHSDETVHVIPARNPRGWTLMVADPRLALDVLRQATKDGHGSAPLFEGTSEKIKPTVDQVLANPEFLEQNETAARNIDTQLAVLTREIGLADRELVRVPVLFDQFTWQQLDAAALSASGRITHAQVEDLRDRMRAGQAPSTVYVALTAGIPNGISLGGGVFGAPDPHGPRVDGIDLFKQKTEQALKNTPVKLKWVEDWDFLHKGAGEVHCGTNAFREPTRADWWRA</sequence>
<dbReference type="PANTHER" id="PTHR10837:SF8">
    <property type="entry name" value="PROTEIN-ARGININE DEIMINASE"/>
    <property type="match status" value="1"/>
</dbReference>
<name>A0ABQ2HNU5_9PSEU</name>
<dbReference type="SUPFAM" id="SSF55909">
    <property type="entry name" value="Pentein"/>
    <property type="match status" value="1"/>
</dbReference>
<organism evidence="3 4">
    <name type="scientific">Lentzea pudingi</name>
    <dbReference type="NCBI Taxonomy" id="1789439"/>
    <lineage>
        <taxon>Bacteria</taxon>
        <taxon>Bacillati</taxon>
        <taxon>Actinomycetota</taxon>
        <taxon>Actinomycetes</taxon>
        <taxon>Pseudonocardiales</taxon>
        <taxon>Pseudonocardiaceae</taxon>
        <taxon>Lentzea</taxon>
    </lineage>
</organism>
<keyword evidence="4" id="KW-1185">Reference proteome</keyword>
<evidence type="ECO:0000313" key="3">
    <source>
        <dbReference type="EMBL" id="GGM85767.1"/>
    </source>
</evidence>
<reference evidence="4" key="1">
    <citation type="journal article" date="2019" name="Int. J. Syst. Evol. Microbiol.">
        <title>The Global Catalogue of Microorganisms (GCM) 10K type strain sequencing project: providing services to taxonomists for standard genome sequencing and annotation.</title>
        <authorList>
            <consortium name="The Broad Institute Genomics Platform"/>
            <consortium name="The Broad Institute Genome Sequencing Center for Infectious Disease"/>
            <person name="Wu L."/>
            <person name="Ma J."/>
        </authorList>
    </citation>
    <scope>NUCLEOTIDE SEQUENCE [LARGE SCALE GENOMIC DNA]</scope>
    <source>
        <strain evidence="4">CGMCC 4.7319</strain>
    </source>
</reference>
<dbReference type="SUPFAM" id="SSF110083">
    <property type="entry name" value="Peptidylarginine deiminase Pad4, middle domain"/>
    <property type="match status" value="1"/>
</dbReference>
<evidence type="ECO:0000256" key="1">
    <source>
        <dbReference type="SAM" id="SignalP"/>
    </source>
</evidence>
<feature type="chain" id="PRO_5047242534" description="Protein-arginine deiminase C-terminal domain-containing protein" evidence="1">
    <location>
        <begin position="26"/>
        <end position="620"/>
    </location>
</feature>
<dbReference type="RefSeq" id="WP_189154619.1">
    <property type="nucleotide sequence ID" value="NZ_BMNC01000003.1"/>
</dbReference>